<accession>A0A285NXX5</accession>
<organism evidence="5 6">
    <name type="scientific">Hydrogenobacter hydrogenophilus</name>
    <dbReference type="NCBI Taxonomy" id="35835"/>
    <lineage>
        <taxon>Bacteria</taxon>
        <taxon>Pseudomonadati</taxon>
        <taxon>Aquificota</taxon>
        <taxon>Aquificia</taxon>
        <taxon>Aquificales</taxon>
        <taxon>Aquificaceae</taxon>
        <taxon>Hydrogenobacter</taxon>
    </lineage>
</organism>
<dbReference type="InterPro" id="IPR003773">
    <property type="entry name" value="Menaquinone_biosynth"/>
</dbReference>
<dbReference type="SUPFAM" id="SSF53850">
    <property type="entry name" value="Periplasmic binding protein-like II"/>
    <property type="match status" value="1"/>
</dbReference>
<reference evidence="6" key="1">
    <citation type="submission" date="2017-09" db="EMBL/GenBank/DDBJ databases">
        <authorList>
            <person name="Varghese N."/>
            <person name="Submissions S."/>
        </authorList>
    </citation>
    <scope>NUCLEOTIDE SEQUENCE [LARGE SCALE GENOMIC DNA]</scope>
    <source>
        <strain evidence="6">DSM 2913</strain>
    </source>
</reference>
<keyword evidence="6" id="KW-1185">Reference proteome</keyword>
<evidence type="ECO:0000256" key="2">
    <source>
        <dbReference type="ARBA" id="ARBA00022428"/>
    </source>
</evidence>
<dbReference type="RefSeq" id="WP_096601712.1">
    <property type="nucleotide sequence ID" value="NZ_OBEN01000004.1"/>
</dbReference>
<evidence type="ECO:0000313" key="5">
    <source>
        <dbReference type="EMBL" id="SNZ13887.1"/>
    </source>
</evidence>
<name>A0A285NXX5_9AQUI</name>
<sequence length="245" mass="28713">MIKVGRVAYLNTIPLFYKWEDQNIQLVYGHPSELALMLRKGDIQAGIVSSVEYLVNSHLYDYVPDISISSKEYTCSVLLFSHVPIAQVKKVYLTPNSITSRYLSIYVLEEIYRIKPIYTEDRECADCLLLIGDEALFEKKRGKFPYIYDLGHEWYKKHKLPFVFALFIVRKDAPLWLAQRIGELCNASKKAFFDDLMQRKIEIEGFEWEELVEYFTKCLHNGLGEQELTSLEIFMKFLDSRGYTK</sequence>
<gene>
    <name evidence="4" type="primary">mqnA</name>
    <name evidence="5" type="ORF">SAMN06265353_0907</name>
</gene>
<dbReference type="PANTHER" id="PTHR37690">
    <property type="entry name" value="CHORISMATE DEHYDRATASE"/>
    <property type="match status" value="1"/>
</dbReference>
<dbReference type="HAMAP" id="MF_00995">
    <property type="entry name" value="MqnA"/>
    <property type="match status" value="1"/>
</dbReference>
<protein>
    <recommendedName>
        <fullName evidence="4">Chorismate dehydratase</fullName>
        <ecNumber evidence="4">4.2.1.151</ecNumber>
    </recommendedName>
    <alternativeName>
        <fullName evidence="4">Menaquinone biosynthetic enzyme MqnA</fullName>
    </alternativeName>
</protein>
<comment type="catalytic activity">
    <reaction evidence="4">
        <text>chorismate = 3-[(1-carboxyvinyl)-oxy]benzoate + H2O</text>
        <dbReference type="Rhea" id="RHEA:40051"/>
        <dbReference type="ChEBI" id="CHEBI:15377"/>
        <dbReference type="ChEBI" id="CHEBI:29748"/>
        <dbReference type="ChEBI" id="CHEBI:76981"/>
        <dbReference type="EC" id="4.2.1.151"/>
    </reaction>
</comment>
<evidence type="ECO:0000256" key="4">
    <source>
        <dbReference type="HAMAP-Rule" id="MF_00995"/>
    </source>
</evidence>
<dbReference type="Pfam" id="PF02621">
    <property type="entry name" value="VitK2_biosynth"/>
    <property type="match status" value="1"/>
</dbReference>
<dbReference type="CDD" id="cd13634">
    <property type="entry name" value="PBP2_Sco4506"/>
    <property type="match status" value="1"/>
</dbReference>
<comment type="pathway">
    <text evidence="1 4">Quinol/quinone metabolism; menaquinone biosynthesis.</text>
</comment>
<keyword evidence="3 4" id="KW-0456">Lyase</keyword>
<dbReference type="GO" id="GO:0009234">
    <property type="term" value="P:menaquinone biosynthetic process"/>
    <property type="evidence" value="ECO:0007669"/>
    <property type="project" value="UniProtKB-UniRule"/>
</dbReference>
<dbReference type="Proteomes" id="UP000218627">
    <property type="component" value="Unassembled WGS sequence"/>
</dbReference>
<evidence type="ECO:0000256" key="1">
    <source>
        <dbReference type="ARBA" id="ARBA00004863"/>
    </source>
</evidence>
<dbReference type="UniPathway" id="UPA00079"/>
<evidence type="ECO:0000256" key="3">
    <source>
        <dbReference type="ARBA" id="ARBA00023239"/>
    </source>
</evidence>
<proteinExistence type="inferred from homology"/>
<comment type="function">
    <text evidence="4">Catalyzes the dehydration of chorismate into 3-[(1-carboxyvinyl)oxy]benzoate, a step in the biosynthesis of menaquinone (MK, vitamin K2).</text>
</comment>
<dbReference type="PANTHER" id="PTHR37690:SF1">
    <property type="entry name" value="CHORISMATE DEHYDRATASE"/>
    <property type="match status" value="1"/>
</dbReference>
<dbReference type="EMBL" id="OBEN01000004">
    <property type="protein sequence ID" value="SNZ13887.1"/>
    <property type="molecule type" value="Genomic_DNA"/>
</dbReference>
<dbReference type="OrthoDB" id="9810112at2"/>
<dbReference type="EC" id="4.2.1.151" evidence="4"/>
<comment type="similarity">
    <text evidence="4">Belongs to the MqnA/MqnD family. MqnA subfamily.</text>
</comment>
<dbReference type="AlphaFoldDB" id="A0A285NXX5"/>
<keyword evidence="2 4" id="KW-0474">Menaquinone biosynthesis</keyword>
<dbReference type="Gene3D" id="3.40.190.10">
    <property type="entry name" value="Periplasmic binding protein-like II"/>
    <property type="match status" value="2"/>
</dbReference>
<dbReference type="InterPro" id="IPR030868">
    <property type="entry name" value="MqnA"/>
</dbReference>
<evidence type="ECO:0000313" key="6">
    <source>
        <dbReference type="Proteomes" id="UP000218627"/>
    </source>
</evidence>
<dbReference type="GO" id="GO:0016836">
    <property type="term" value="F:hydro-lyase activity"/>
    <property type="evidence" value="ECO:0007669"/>
    <property type="project" value="UniProtKB-UniRule"/>
</dbReference>